<dbReference type="Proteomes" id="UP000015106">
    <property type="component" value="Chromosome 7"/>
</dbReference>
<evidence type="ECO:0000313" key="2">
    <source>
        <dbReference type="Proteomes" id="UP000015106"/>
    </source>
</evidence>
<name>A0A8R7UZ30_TRIUA</name>
<reference evidence="1" key="3">
    <citation type="submission" date="2022-06" db="UniProtKB">
        <authorList>
            <consortium name="EnsemblPlants"/>
        </authorList>
    </citation>
    <scope>IDENTIFICATION</scope>
</reference>
<evidence type="ECO:0000313" key="1">
    <source>
        <dbReference type="EnsemblPlants" id="TuG1812G0700001683.01.T01.cds276518"/>
    </source>
</evidence>
<dbReference type="Gramene" id="TuG1812G0700001683.01.T01">
    <property type="protein sequence ID" value="TuG1812G0700001683.01.T01.cds276518"/>
    <property type="gene ID" value="TuG1812G0700001683.01"/>
</dbReference>
<sequence length="68" mass="7824">MSWMRHLVMMPTCLLMPRYRDPSTGIIMLLFTNSLKYLSPISNSPTPGSSWIKPSATHFHIKLSFSIR</sequence>
<keyword evidence="2" id="KW-1185">Reference proteome</keyword>
<accession>A0A8R7UZ30</accession>
<organism evidence="1 2">
    <name type="scientific">Triticum urartu</name>
    <name type="common">Red wild einkorn</name>
    <name type="synonym">Crithodium urartu</name>
    <dbReference type="NCBI Taxonomy" id="4572"/>
    <lineage>
        <taxon>Eukaryota</taxon>
        <taxon>Viridiplantae</taxon>
        <taxon>Streptophyta</taxon>
        <taxon>Embryophyta</taxon>
        <taxon>Tracheophyta</taxon>
        <taxon>Spermatophyta</taxon>
        <taxon>Magnoliopsida</taxon>
        <taxon>Liliopsida</taxon>
        <taxon>Poales</taxon>
        <taxon>Poaceae</taxon>
        <taxon>BOP clade</taxon>
        <taxon>Pooideae</taxon>
        <taxon>Triticodae</taxon>
        <taxon>Triticeae</taxon>
        <taxon>Triticinae</taxon>
        <taxon>Triticum</taxon>
    </lineage>
</organism>
<dbReference type="EnsemblPlants" id="TuG1812G0700001683.01.T01">
    <property type="protein sequence ID" value="TuG1812G0700001683.01.T01.cds276518"/>
    <property type="gene ID" value="TuG1812G0700001683.01"/>
</dbReference>
<dbReference type="AlphaFoldDB" id="A0A8R7UZ30"/>
<proteinExistence type="predicted"/>
<protein>
    <submittedName>
        <fullName evidence="1">Uncharacterized protein</fullName>
    </submittedName>
</protein>
<reference evidence="1" key="2">
    <citation type="submission" date="2018-03" db="EMBL/GenBank/DDBJ databases">
        <title>The Triticum urartu genome reveals the dynamic nature of wheat genome evolution.</title>
        <authorList>
            <person name="Ling H."/>
            <person name="Ma B."/>
            <person name="Shi X."/>
            <person name="Liu H."/>
            <person name="Dong L."/>
            <person name="Sun H."/>
            <person name="Cao Y."/>
            <person name="Gao Q."/>
            <person name="Zheng S."/>
            <person name="Li Y."/>
            <person name="Yu Y."/>
            <person name="Du H."/>
            <person name="Qi M."/>
            <person name="Li Y."/>
            <person name="Yu H."/>
            <person name="Cui Y."/>
            <person name="Wang N."/>
            <person name="Chen C."/>
            <person name="Wu H."/>
            <person name="Zhao Y."/>
            <person name="Zhang J."/>
            <person name="Li Y."/>
            <person name="Zhou W."/>
            <person name="Zhang B."/>
            <person name="Hu W."/>
            <person name="Eijk M."/>
            <person name="Tang J."/>
            <person name="Witsenboer H."/>
            <person name="Zhao S."/>
            <person name="Li Z."/>
            <person name="Zhang A."/>
            <person name="Wang D."/>
            <person name="Liang C."/>
        </authorList>
    </citation>
    <scope>NUCLEOTIDE SEQUENCE [LARGE SCALE GENOMIC DNA]</scope>
    <source>
        <strain evidence="1">cv. G1812</strain>
    </source>
</reference>
<reference evidence="2" key="1">
    <citation type="journal article" date="2013" name="Nature">
        <title>Draft genome of the wheat A-genome progenitor Triticum urartu.</title>
        <authorList>
            <person name="Ling H.Q."/>
            <person name="Zhao S."/>
            <person name="Liu D."/>
            <person name="Wang J."/>
            <person name="Sun H."/>
            <person name="Zhang C."/>
            <person name="Fan H."/>
            <person name="Li D."/>
            <person name="Dong L."/>
            <person name="Tao Y."/>
            <person name="Gao C."/>
            <person name="Wu H."/>
            <person name="Li Y."/>
            <person name="Cui Y."/>
            <person name="Guo X."/>
            <person name="Zheng S."/>
            <person name="Wang B."/>
            <person name="Yu K."/>
            <person name="Liang Q."/>
            <person name="Yang W."/>
            <person name="Lou X."/>
            <person name="Chen J."/>
            <person name="Feng M."/>
            <person name="Jian J."/>
            <person name="Zhang X."/>
            <person name="Luo G."/>
            <person name="Jiang Y."/>
            <person name="Liu J."/>
            <person name="Wang Z."/>
            <person name="Sha Y."/>
            <person name="Zhang B."/>
            <person name="Wu H."/>
            <person name="Tang D."/>
            <person name="Shen Q."/>
            <person name="Xue P."/>
            <person name="Zou S."/>
            <person name="Wang X."/>
            <person name="Liu X."/>
            <person name="Wang F."/>
            <person name="Yang Y."/>
            <person name="An X."/>
            <person name="Dong Z."/>
            <person name="Zhang K."/>
            <person name="Zhang X."/>
            <person name="Luo M.C."/>
            <person name="Dvorak J."/>
            <person name="Tong Y."/>
            <person name="Wang J."/>
            <person name="Yang H."/>
            <person name="Li Z."/>
            <person name="Wang D."/>
            <person name="Zhang A."/>
            <person name="Wang J."/>
        </authorList>
    </citation>
    <scope>NUCLEOTIDE SEQUENCE</scope>
    <source>
        <strain evidence="2">cv. G1812</strain>
    </source>
</reference>